<reference evidence="2" key="1">
    <citation type="submission" date="2015-01" db="EMBL/GenBank/DDBJ databases">
        <authorList>
            <person name="Paterson Steve"/>
        </authorList>
    </citation>
    <scope>NUCLEOTIDE SEQUENCE [LARGE SCALE GENOMIC DNA]</scope>
    <source>
        <strain evidence="2">OBR1</strain>
    </source>
</reference>
<dbReference type="STRING" id="1109412.BN1221_03762"/>
<evidence type="ECO:0000313" key="2">
    <source>
        <dbReference type="Proteomes" id="UP000044377"/>
    </source>
</evidence>
<keyword evidence="2" id="KW-1185">Reference proteome</keyword>
<dbReference type="AlphaFoldDB" id="A0A0G4JZH6"/>
<protein>
    <submittedName>
        <fullName evidence="1">Uncharacterized protein</fullName>
    </submittedName>
</protein>
<organism evidence="1 2">
    <name type="scientific">Brenneria goodwinii</name>
    <dbReference type="NCBI Taxonomy" id="1109412"/>
    <lineage>
        <taxon>Bacteria</taxon>
        <taxon>Pseudomonadati</taxon>
        <taxon>Pseudomonadota</taxon>
        <taxon>Gammaproteobacteria</taxon>
        <taxon>Enterobacterales</taxon>
        <taxon>Pectobacteriaceae</taxon>
        <taxon>Brenneria</taxon>
    </lineage>
</organism>
<dbReference type="Proteomes" id="UP000044377">
    <property type="component" value="Unassembled WGS sequence"/>
</dbReference>
<accession>A0A0G4JZH6</accession>
<evidence type="ECO:0000313" key="1">
    <source>
        <dbReference type="EMBL" id="CPR19443.1"/>
    </source>
</evidence>
<name>A0A0G4JZH6_9GAMM</name>
<proteinExistence type="predicted"/>
<gene>
    <name evidence="1" type="ORF">BN1221_03762</name>
</gene>
<sequence length="42" mass="4336">MPDAIGRQVTAAPPASIVIPAQAGIFFSGHSLVSGRFLPTQE</sequence>
<dbReference type="EMBL" id="CGIG01000001">
    <property type="protein sequence ID" value="CPR19443.1"/>
    <property type="molecule type" value="Genomic_DNA"/>
</dbReference>